<dbReference type="SUPFAM" id="SSF52743">
    <property type="entry name" value="Subtilisin-like"/>
    <property type="match status" value="1"/>
</dbReference>
<feature type="region of interest" description="Disordered" evidence="5">
    <location>
        <begin position="13"/>
        <end position="34"/>
    </location>
</feature>
<gene>
    <name evidence="7" type="ORF">Ate02nite_61420</name>
</gene>
<dbReference type="EMBL" id="BOMY01000039">
    <property type="protein sequence ID" value="GIF23412.1"/>
    <property type="molecule type" value="Genomic_DNA"/>
</dbReference>
<keyword evidence="2" id="KW-0645">Protease</keyword>
<evidence type="ECO:0000256" key="4">
    <source>
        <dbReference type="ARBA" id="ARBA00022825"/>
    </source>
</evidence>
<dbReference type="InterPro" id="IPR036852">
    <property type="entry name" value="Peptidase_S8/S53_dom_sf"/>
</dbReference>
<dbReference type="AlphaFoldDB" id="A0A919NTU0"/>
<protein>
    <recommendedName>
        <fullName evidence="6">Peptidase S8/S53 domain-containing protein</fullName>
    </recommendedName>
</protein>
<dbReference type="PANTHER" id="PTHR43806:SF11">
    <property type="entry name" value="CEREVISIN-RELATED"/>
    <property type="match status" value="1"/>
</dbReference>
<keyword evidence="3" id="KW-0378">Hydrolase</keyword>
<dbReference type="InterPro" id="IPR034074">
    <property type="entry name" value="Y4bN_pept_dom"/>
</dbReference>
<dbReference type="InterPro" id="IPR050131">
    <property type="entry name" value="Peptidase_S8_subtilisin-like"/>
</dbReference>
<comment type="caution">
    <text evidence="7">The sequence shown here is derived from an EMBL/GenBank/DDBJ whole genome shotgun (WGS) entry which is preliminary data.</text>
</comment>
<dbReference type="InterPro" id="IPR015500">
    <property type="entry name" value="Peptidase_S8_subtilisin-rel"/>
</dbReference>
<name>A0A919NTU0_9ACTN</name>
<feature type="domain" description="Peptidase S8/S53" evidence="6">
    <location>
        <begin position="282"/>
        <end position="641"/>
    </location>
</feature>
<evidence type="ECO:0000256" key="3">
    <source>
        <dbReference type="ARBA" id="ARBA00022801"/>
    </source>
</evidence>
<dbReference type="PRINTS" id="PR00723">
    <property type="entry name" value="SUBTILISIN"/>
</dbReference>
<proteinExistence type="inferred from homology"/>
<dbReference type="CDD" id="cd04847">
    <property type="entry name" value="Peptidases_S8_Subtilisin_like_2"/>
    <property type="match status" value="1"/>
</dbReference>
<reference evidence="7" key="1">
    <citation type="submission" date="2021-01" db="EMBL/GenBank/DDBJ databases">
        <title>Whole genome shotgun sequence of Actinoplanes tereljensis NBRC 105297.</title>
        <authorList>
            <person name="Komaki H."/>
            <person name="Tamura T."/>
        </authorList>
    </citation>
    <scope>NUCLEOTIDE SEQUENCE</scope>
    <source>
        <strain evidence="7">NBRC 105297</strain>
    </source>
</reference>
<dbReference type="GO" id="GO:0004252">
    <property type="term" value="F:serine-type endopeptidase activity"/>
    <property type="evidence" value="ECO:0007669"/>
    <property type="project" value="InterPro"/>
</dbReference>
<dbReference type="GO" id="GO:0006508">
    <property type="term" value="P:proteolysis"/>
    <property type="evidence" value="ECO:0007669"/>
    <property type="project" value="UniProtKB-KW"/>
</dbReference>
<evidence type="ECO:0000259" key="6">
    <source>
        <dbReference type="Pfam" id="PF00082"/>
    </source>
</evidence>
<comment type="similarity">
    <text evidence="1">Belongs to the peptidase S8 family.</text>
</comment>
<feature type="compositionally biased region" description="Polar residues" evidence="5">
    <location>
        <begin position="407"/>
        <end position="419"/>
    </location>
</feature>
<dbReference type="PANTHER" id="PTHR43806">
    <property type="entry name" value="PEPTIDASE S8"/>
    <property type="match status" value="1"/>
</dbReference>
<keyword evidence="4" id="KW-0720">Serine protease</keyword>
<dbReference type="RefSeq" id="WP_203811307.1">
    <property type="nucleotide sequence ID" value="NZ_BOMY01000039.1"/>
</dbReference>
<accession>A0A919NTU0</accession>
<sequence>MAERNRTHIFVQQPAAAERYTPQGPGGGGGPVAAPANRQAHVRHLERQFANVESQAAVRRSRPSTVVVDGAVDGIHLTFESFPGIELALESLDSQRGRVHPELLSVHEQQNPAGTVAVATVFVPDGTLANFTRRLEEYAETVAETKPKHANLVDRIAAVRLASVRALWTDAPEDCPAPGVTAWWEVWLRRRDGQEVNRFKQLAAQLQLRTGEQTLGFDERTVVMVEATSENLTVALDVLDDIAELRQPREAPEILDGATPPDQVEWVDQLADRLTPADADAPAVCILDTGVQHEHPLLSGSLDADDCQVSDPAWSPNDRAGHGTMMAGLALYRDVGQALVSAAPLTLRHRLESVKVFAPESRASSPALYGAVTATAVSLAEIQAPQRTRVFSLAVTAPPTSDDLESASRSTGQPSSWSSSVDALAAGRSIDIDDNGLVYLDEPDPAAHRLFVISAGNVSSRHWDIDHLARSDLQPVHDPAQAWNALTVGAFTNRDVLNGSEPSWRGWSPVAPRGELSPHSTTSVLFGQAWPVKPDIVLEGGNIARSPAGTDFDTPPHLQLLTTRRRELDNRLLTVTCATSAAAAQAAHLAAGIAADHPNMWPETVRALAVHSAEWTPAMLKQFGRRNRTQTLALLRRYGMGVPDLRRATRSATDALTLVAQDTIHPFEQGRMREMHLHDLPWPADALEQLGETPVRLRVTLSYFIEPNPASRGWKRRYSYASHLLRFDVRRAHESLDEFRKRLNKQALAEEESRPVSAADDGWSLGSKARNTGSLHTDIWRGPAVDLASRGAIAIFPVSGWWKQNKARDRSDQGARYALVVSIETPGLEVDVWTPVAQQVGVPVAIQT</sequence>
<organism evidence="7 8">
    <name type="scientific">Paractinoplanes tereljensis</name>
    <dbReference type="NCBI Taxonomy" id="571912"/>
    <lineage>
        <taxon>Bacteria</taxon>
        <taxon>Bacillati</taxon>
        <taxon>Actinomycetota</taxon>
        <taxon>Actinomycetes</taxon>
        <taxon>Micromonosporales</taxon>
        <taxon>Micromonosporaceae</taxon>
        <taxon>Paractinoplanes</taxon>
    </lineage>
</organism>
<feature type="region of interest" description="Disordered" evidence="5">
    <location>
        <begin position="399"/>
        <end position="419"/>
    </location>
</feature>
<evidence type="ECO:0000313" key="8">
    <source>
        <dbReference type="Proteomes" id="UP000623608"/>
    </source>
</evidence>
<keyword evidence="8" id="KW-1185">Reference proteome</keyword>
<evidence type="ECO:0000256" key="5">
    <source>
        <dbReference type="SAM" id="MobiDB-lite"/>
    </source>
</evidence>
<dbReference type="InterPro" id="IPR000209">
    <property type="entry name" value="Peptidase_S8/S53_dom"/>
</dbReference>
<evidence type="ECO:0000256" key="2">
    <source>
        <dbReference type="ARBA" id="ARBA00022670"/>
    </source>
</evidence>
<dbReference type="Pfam" id="PF00082">
    <property type="entry name" value="Peptidase_S8"/>
    <property type="match status" value="1"/>
</dbReference>
<evidence type="ECO:0000313" key="7">
    <source>
        <dbReference type="EMBL" id="GIF23412.1"/>
    </source>
</evidence>
<evidence type="ECO:0000256" key="1">
    <source>
        <dbReference type="ARBA" id="ARBA00011073"/>
    </source>
</evidence>
<dbReference type="Proteomes" id="UP000623608">
    <property type="component" value="Unassembled WGS sequence"/>
</dbReference>
<dbReference type="Gene3D" id="3.40.50.200">
    <property type="entry name" value="Peptidase S8/S53 domain"/>
    <property type="match status" value="1"/>
</dbReference>